<evidence type="ECO:0000313" key="2">
    <source>
        <dbReference type="EMBL" id="XCI27915.1"/>
    </source>
</evidence>
<dbReference type="CDD" id="cd00090">
    <property type="entry name" value="HTH_ARSR"/>
    <property type="match status" value="1"/>
</dbReference>
<dbReference type="InterPro" id="IPR011991">
    <property type="entry name" value="ArsR-like_HTH"/>
</dbReference>
<dbReference type="AlphaFoldDB" id="A0AAU8HQW0"/>
<evidence type="ECO:0000259" key="1">
    <source>
        <dbReference type="SMART" id="SM00418"/>
    </source>
</evidence>
<gene>
    <name evidence="2" type="ORF">PRVXH_001841</name>
</gene>
<dbReference type="Gene3D" id="1.10.10.10">
    <property type="entry name" value="Winged helix-like DNA-binding domain superfamily/Winged helix DNA-binding domain"/>
    <property type="match status" value="1"/>
</dbReference>
<dbReference type="EMBL" id="CP159485">
    <property type="protein sequence ID" value="XCI27915.1"/>
    <property type="molecule type" value="Genomic_DNA"/>
</dbReference>
<dbReference type="InterPro" id="IPR036388">
    <property type="entry name" value="WH-like_DNA-bd_sf"/>
</dbReference>
<reference evidence="2" key="1">
    <citation type="journal article" date="2018" name="Antonie Van Leeuwenhoek">
        <title>Proteinivorax hydrogeniformans sp. nov., an anaerobic, haloalkaliphilic bacterium fermenting proteinaceous compounds with high hydrogen production.</title>
        <authorList>
            <person name="Boltyanskaya Y."/>
            <person name="Detkova E."/>
            <person name="Pimenov N."/>
            <person name="Kevbrin V."/>
        </authorList>
    </citation>
    <scope>NUCLEOTIDE SEQUENCE</scope>
    <source>
        <strain evidence="2">Z-710</strain>
    </source>
</reference>
<proteinExistence type="predicted"/>
<dbReference type="Pfam" id="PF12840">
    <property type="entry name" value="HTH_20"/>
    <property type="match status" value="1"/>
</dbReference>
<dbReference type="RefSeq" id="WP_353892493.1">
    <property type="nucleotide sequence ID" value="NZ_CP159485.1"/>
</dbReference>
<accession>A0AAU8HQW0</accession>
<dbReference type="InterPro" id="IPR001845">
    <property type="entry name" value="HTH_ArsR_DNA-bd_dom"/>
</dbReference>
<organism evidence="2">
    <name type="scientific">Proteinivorax hydrogeniformans</name>
    <dbReference type="NCBI Taxonomy" id="1826727"/>
    <lineage>
        <taxon>Bacteria</taxon>
        <taxon>Bacillati</taxon>
        <taxon>Bacillota</taxon>
        <taxon>Clostridia</taxon>
        <taxon>Eubacteriales</taxon>
        <taxon>Proteinivoracaceae</taxon>
        <taxon>Proteinivorax</taxon>
    </lineage>
</organism>
<dbReference type="InterPro" id="IPR036390">
    <property type="entry name" value="WH_DNA-bd_sf"/>
</dbReference>
<dbReference type="GO" id="GO:0003700">
    <property type="term" value="F:DNA-binding transcription factor activity"/>
    <property type="evidence" value="ECO:0007669"/>
    <property type="project" value="InterPro"/>
</dbReference>
<dbReference type="SMART" id="SM00418">
    <property type="entry name" value="HTH_ARSR"/>
    <property type="match status" value="1"/>
</dbReference>
<feature type="domain" description="HTH arsR-type" evidence="1">
    <location>
        <begin position="9"/>
        <end position="110"/>
    </location>
</feature>
<reference evidence="2" key="2">
    <citation type="submission" date="2024-06" db="EMBL/GenBank/DDBJ databases">
        <authorList>
            <person name="Petrova K.O."/>
            <person name="Toshchakov S.V."/>
            <person name="Boltjanskaja Y.V."/>
            <person name="Kevbrin V.V."/>
        </authorList>
    </citation>
    <scope>NUCLEOTIDE SEQUENCE</scope>
    <source>
        <strain evidence="2">Z-710</strain>
    </source>
</reference>
<sequence>MVSNNTDIRIAQVKALANDLRVAILRELEKQNNPVSIKFIANKLNEDASKLHYHFKTLEKVKLIKVEKTREINGITEKFYSLNVDKDFSLELSAKKDAKAVKDLLPYMEQKAANIIRRIEDLSPDDENLLFGSIMDLKMSKDEAQNFNKEIKSFNTKGSMNLKYHQNPDGEEYDFMIFCIPKKS</sequence>
<dbReference type="SUPFAM" id="SSF46785">
    <property type="entry name" value="Winged helix' DNA-binding domain"/>
    <property type="match status" value="1"/>
</dbReference>
<protein>
    <submittedName>
        <fullName evidence="2">Winged helix-turn-helix domain-containing protein</fullName>
    </submittedName>
</protein>
<name>A0AAU8HQW0_9FIRM</name>